<evidence type="ECO:0000313" key="2">
    <source>
        <dbReference type="EMBL" id="MFC7071441.1"/>
    </source>
</evidence>
<gene>
    <name evidence="2" type="ORF">ACFQL9_17485</name>
</gene>
<dbReference type="AlphaFoldDB" id="A0ABD5WE68"/>
<dbReference type="RefSeq" id="WP_284031057.1">
    <property type="nucleotide sequence ID" value="NZ_CP126154.1"/>
</dbReference>
<feature type="region of interest" description="Disordered" evidence="1">
    <location>
        <begin position="25"/>
        <end position="69"/>
    </location>
</feature>
<dbReference type="GeneID" id="81125921"/>
<dbReference type="EMBL" id="JBHTAH010000026">
    <property type="protein sequence ID" value="MFC7071441.1"/>
    <property type="molecule type" value="Genomic_DNA"/>
</dbReference>
<evidence type="ECO:0000256" key="1">
    <source>
        <dbReference type="SAM" id="MobiDB-lite"/>
    </source>
</evidence>
<sequence>MGRQTTIDSYSAAVASGALDAWVPEERTARPAYPTHHRSGGRPSASDADAEPRPERFTTFGFVEYPPRE</sequence>
<evidence type="ECO:0000313" key="3">
    <source>
        <dbReference type="Proteomes" id="UP001596461"/>
    </source>
</evidence>
<protein>
    <submittedName>
        <fullName evidence="2">Uncharacterized protein</fullName>
    </submittedName>
</protein>
<dbReference type="Proteomes" id="UP001596461">
    <property type="component" value="Unassembled WGS sequence"/>
</dbReference>
<comment type="caution">
    <text evidence="2">The sequence shown here is derived from an EMBL/GenBank/DDBJ whole genome shotgun (WGS) entry which is preliminary data.</text>
</comment>
<organism evidence="2 3">
    <name type="scientific">Halobaculum lipolyticum</name>
    <dbReference type="NCBI Taxonomy" id="3032001"/>
    <lineage>
        <taxon>Archaea</taxon>
        <taxon>Methanobacteriati</taxon>
        <taxon>Methanobacteriota</taxon>
        <taxon>Stenosarchaea group</taxon>
        <taxon>Halobacteria</taxon>
        <taxon>Halobacteriales</taxon>
        <taxon>Haloferacaceae</taxon>
        <taxon>Halobaculum</taxon>
    </lineage>
</organism>
<name>A0ABD5WE68_9EURY</name>
<accession>A0ABD5WE68</accession>
<keyword evidence="3" id="KW-1185">Reference proteome</keyword>
<proteinExistence type="predicted"/>
<reference evidence="2 3" key="1">
    <citation type="journal article" date="2019" name="Int. J. Syst. Evol. Microbiol.">
        <title>The Global Catalogue of Microorganisms (GCM) 10K type strain sequencing project: providing services to taxonomists for standard genome sequencing and annotation.</title>
        <authorList>
            <consortium name="The Broad Institute Genomics Platform"/>
            <consortium name="The Broad Institute Genome Sequencing Center for Infectious Disease"/>
            <person name="Wu L."/>
            <person name="Ma J."/>
        </authorList>
    </citation>
    <scope>NUCLEOTIDE SEQUENCE [LARGE SCALE GENOMIC DNA]</scope>
    <source>
        <strain evidence="2 3">DT31</strain>
    </source>
</reference>